<name>A0ACB9E6C1_9ASTR</name>
<evidence type="ECO:0000313" key="1">
    <source>
        <dbReference type="EMBL" id="KAI3754321.1"/>
    </source>
</evidence>
<organism evidence="1 2">
    <name type="scientific">Smallanthus sonchifolius</name>
    <dbReference type="NCBI Taxonomy" id="185202"/>
    <lineage>
        <taxon>Eukaryota</taxon>
        <taxon>Viridiplantae</taxon>
        <taxon>Streptophyta</taxon>
        <taxon>Embryophyta</taxon>
        <taxon>Tracheophyta</taxon>
        <taxon>Spermatophyta</taxon>
        <taxon>Magnoliopsida</taxon>
        <taxon>eudicotyledons</taxon>
        <taxon>Gunneridae</taxon>
        <taxon>Pentapetalae</taxon>
        <taxon>asterids</taxon>
        <taxon>campanulids</taxon>
        <taxon>Asterales</taxon>
        <taxon>Asteraceae</taxon>
        <taxon>Asteroideae</taxon>
        <taxon>Heliantheae alliance</taxon>
        <taxon>Millerieae</taxon>
        <taxon>Smallanthus</taxon>
    </lineage>
</organism>
<reference evidence="1 2" key="2">
    <citation type="journal article" date="2022" name="Mol. Ecol. Resour.">
        <title>The genomes of chicory, endive, great burdock and yacon provide insights into Asteraceae paleo-polyploidization history and plant inulin production.</title>
        <authorList>
            <person name="Fan W."/>
            <person name="Wang S."/>
            <person name="Wang H."/>
            <person name="Wang A."/>
            <person name="Jiang F."/>
            <person name="Liu H."/>
            <person name="Zhao H."/>
            <person name="Xu D."/>
            <person name="Zhang Y."/>
        </authorList>
    </citation>
    <scope>NUCLEOTIDE SEQUENCE [LARGE SCALE GENOMIC DNA]</scope>
    <source>
        <strain evidence="2">cv. Yunnan</strain>
        <tissue evidence="1">Leaves</tissue>
    </source>
</reference>
<sequence>MIKRVFEKFHIGDLRYLHAIWIANAGDSVAVLVRKKKKFIDALKAVRILEEHNASFEFVREEMRSLHPNDPNVESVKARCVACEGSYPGNLCCRAYVLCLYK</sequence>
<dbReference type="Proteomes" id="UP001056120">
    <property type="component" value="Linkage Group LG18"/>
</dbReference>
<protein>
    <submittedName>
        <fullName evidence="1">Uncharacterized protein</fullName>
    </submittedName>
</protein>
<accession>A0ACB9E6C1</accession>
<comment type="caution">
    <text evidence="1">The sequence shown here is derived from an EMBL/GenBank/DDBJ whole genome shotgun (WGS) entry which is preliminary data.</text>
</comment>
<gene>
    <name evidence="1" type="ORF">L1987_54103</name>
</gene>
<proteinExistence type="predicted"/>
<dbReference type="EMBL" id="CM042035">
    <property type="protein sequence ID" value="KAI3754321.1"/>
    <property type="molecule type" value="Genomic_DNA"/>
</dbReference>
<evidence type="ECO:0000313" key="2">
    <source>
        <dbReference type="Proteomes" id="UP001056120"/>
    </source>
</evidence>
<keyword evidence="2" id="KW-1185">Reference proteome</keyword>
<reference evidence="2" key="1">
    <citation type="journal article" date="2022" name="Mol. Ecol. Resour.">
        <title>The genomes of chicory, endive, great burdock and yacon provide insights into Asteraceae palaeo-polyploidization history and plant inulin production.</title>
        <authorList>
            <person name="Fan W."/>
            <person name="Wang S."/>
            <person name="Wang H."/>
            <person name="Wang A."/>
            <person name="Jiang F."/>
            <person name="Liu H."/>
            <person name="Zhao H."/>
            <person name="Xu D."/>
            <person name="Zhang Y."/>
        </authorList>
    </citation>
    <scope>NUCLEOTIDE SEQUENCE [LARGE SCALE GENOMIC DNA]</scope>
    <source>
        <strain evidence="2">cv. Yunnan</strain>
    </source>
</reference>